<dbReference type="PANTHER" id="PTHR46517">
    <property type="entry name" value="FRUCTOSE-2,6-BISPHOSPHATASE TIGAR"/>
    <property type="match status" value="1"/>
</dbReference>
<feature type="binding site" evidence="3">
    <location>
        <position position="73"/>
    </location>
    <ligand>
        <name>substrate</name>
    </ligand>
</feature>
<dbReference type="GO" id="GO:0045820">
    <property type="term" value="P:negative regulation of glycolytic process"/>
    <property type="evidence" value="ECO:0007669"/>
    <property type="project" value="TreeGrafter"/>
</dbReference>
<accession>A0A4C2E1R0</accession>
<evidence type="ECO:0000256" key="3">
    <source>
        <dbReference type="PIRSR" id="PIRSR613078-2"/>
    </source>
</evidence>
<evidence type="ECO:0000313" key="4">
    <source>
        <dbReference type="EMBL" id="GCE98117.1"/>
    </source>
</evidence>
<dbReference type="AlphaFoldDB" id="A0A4C2E1R0"/>
<evidence type="ECO:0000256" key="2">
    <source>
        <dbReference type="PIRSR" id="PIRSR613078-1"/>
    </source>
</evidence>
<feature type="binding site" evidence="3">
    <location>
        <begin position="21"/>
        <end position="28"/>
    </location>
    <ligand>
        <name>substrate</name>
    </ligand>
</feature>
<reference evidence="4 5" key="1">
    <citation type="submission" date="2019-01" db="EMBL/GenBank/DDBJ databases">
        <title>Draft Genome Sequencing of Zygosaccharomyces mellis Ca-7.</title>
        <authorList>
            <person name="Shiwa Y."/>
            <person name="Kanesaki Y."/>
            <person name="Ishige T."/>
            <person name="Mura K."/>
            <person name="Hori T."/>
            <person name="Tamura T."/>
        </authorList>
    </citation>
    <scope>NUCLEOTIDE SEQUENCE [LARGE SCALE GENOMIC DNA]</scope>
    <source>
        <strain evidence="4 5">Ca-7</strain>
    </source>
</reference>
<dbReference type="Gene3D" id="3.40.50.1240">
    <property type="entry name" value="Phosphoglycerate mutase-like"/>
    <property type="match status" value="1"/>
</dbReference>
<name>A0A4C2E1R0_9SACH</name>
<dbReference type="InterPro" id="IPR001345">
    <property type="entry name" value="PG/BPGM_mutase_AS"/>
</dbReference>
<dbReference type="Proteomes" id="UP000301737">
    <property type="component" value="Unassembled WGS sequence"/>
</dbReference>
<organism evidence="4 5">
    <name type="scientific">Zygosaccharomyces mellis</name>
    <dbReference type="NCBI Taxonomy" id="42258"/>
    <lineage>
        <taxon>Eukaryota</taxon>
        <taxon>Fungi</taxon>
        <taxon>Dikarya</taxon>
        <taxon>Ascomycota</taxon>
        <taxon>Saccharomycotina</taxon>
        <taxon>Saccharomycetes</taxon>
        <taxon>Saccharomycetales</taxon>
        <taxon>Saccharomycetaceae</taxon>
        <taxon>Zygosaccharomyces</taxon>
    </lineage>
</organism>
<dbReference type="PANTHER" id="PTHR46517:SF1">
    <property type="entry name" value="FRUCTOSE-2,6-BISPHOSPHATASE TIGAR"/>
    <property type="match status" value="1"/>
</dbReference>
<dbReference type="GO" id="GO:0043456">
    <property type="term" value="P:regulation of pentose-phosphate shunt"/>
    <property type="evidence" value="ECO:0007669"/>
    <property type="project" value="TreeGrafter"/>
</dbReference>
<dbReference type="OrthoDB" id="354304at2759"/>
<evidence type="ECO:0000256" key="1">
    <source>
        <dbReference type="ARBA" id="ARBA00022801"/>
    </source>
</evidence>
<sequence>MTVLSSSESSSENVVRLFVVRHGQTDHNIRQIMQGHKDLELNQTGFEQAKLLGRKLAEDSLTFDSVASSDLVRCKQTVVTVLTTSNQNVPVTYYYDLRERCMGVIEGMHIDQAEKFAAEHGKKSFRDFGETSEEFLNRFATCFISVAEQAAANNHRNVAIFTHGGAIRSLLNWLNCHTSSKIPNTSMTVVDYHKDTKQFTVEVIADDKHLSGESGSMRFVGDSRIL</sequence>
<comment type="caution">
    <text evidence="4">The sequence shown here is derived from an EMBL/GenBank/DDBJ whole genome shotgun (WGS) entry which is preliminary data.</text>
</comment>
<dbReference type="InterPro" id="IPR013078">
    <property type="entry name" value="His_Pase_superF_clade-1"/>
</dbReference>
<evidence type="ECO:0000313" key="5">
    <source>
        <dbReference type="Proteomes" id="UP000301737"/>
    </source>
</evidence>
<keyword evidence="1" id="KW-0378">Hydrolase</keyword>
<dbReference type="SUPFAM" id="SSF53254">
    <property type="entry name" value="Phosphoglycerate mutase-like"/>
    <property type="match status" value="1"/>
</dbReference>
<dbReference type="PROSITE" id="PS00175">
    <property type="entry name" value="PG_MUTASE"/>
    <property type="match status" value="1"/>
</dbReference>
<dbReference type="Pfam" id="PF00300">
    <property type="entry name" value="His_Phos_1"/>
    <property type="match status" value="1"/>
</dbReference>
<dbReference type="InterPro" id="IPR029033">
    <property type="entry name" value="His_PPase_superfam"/>
</dbReference>
<dbReference type="SMART" id="SM00855">
    <property type="entry name" value="PGAM"/>
    <property type="match status" value="1"/>
</dbReference>
<proteinExistence type="predicted"/>
<dbReference type="CDD" id="cd07067">
    <property type="entry name" value="HP_PGM_like"/>
    <property type="match status" value="1"/>
</dbReference>
<gene>
    <name evidence="4" type="ORF">ZYGM_001357</name>
</gene>
<dbReference type="InterPro" id="IPR051695">
    <property type="entry name" value="Phosphoglycerate_Mutase"/>
</dbReference>
<protein>
    <submittedName>
        <fullName evidence="4">Uncharacterized protein</fullName>
    </submittedName>
</protein>
<dbReference type="GO" id="GO:0005829">
    <property type="term" value="C:cytosol"/>
    <property type="evidence" value="ECO:0007669"/>
    <property type="project" value="TreeGrafter"/>
</dbReference>
<feature type="active site" description="Tele-phosphohistidine intermediate" evidence="2">
    <location>
        <position position="22"/>
    </location>
</feature>
<keyword evidence="5" id="KW-1185">Reference proteome</keyword>
<feature type="active site" description="Proton donor/acceptor" evidence="2">
    <location>
        <position position="99"/>
    </location>
</feature>
<dbReference type="EMBL" id="BIMX01000004">
    <property type="protein sequence ID" value="GCE98117.1"/>
    <property type="molecule type" value="Genomic_DNA"/>
</dbReference>
<dbReference type="GO" id="GO:0004331">
    <property type="term" value="F:fructose-2,6-bisphosphate 2-phosphatase activity"/>
    <property type="evidence" value="ECO:0007669"/>
    <property type="project" value="TreeGrafter"/>
</dbReference>